<evidence type="ECO:0000259" key="3">
    <source>
        <dbReference type="Pfam" id="PF13556"/>
    </source>
</evidence>
<dbReference type="AlphaFoldDB" id="A0A1S1V4B4"/>
<comment type="caution">
    <text evidence="5">The sequence shown here is derived from an EMBL/GenBank/DDBJ whole genome shotgun (WGS) entry which is preliminary data.</text>
</comment>
<dbReference type="PANTHER" id="PTHR33744">
    <property type="entry name" value="CARBOHYDRATE DIACID REGULATOR"/>
    <property type="match status" value="1"/>
</dbReference>
<dbReference type="InterPro" id="IPR012914">
    <property type="entry name" value="PucR_dom"/>
</dbReference>
<reference evidence="5 6" key="1">
    <citation type="submission" date="2016-09" db="EMBL/GenBank/DDBJ databases">
        <title>Genome sequence of Eubacterium angustum.</title>
        <authorList>
            <person name="Poehlein A."/>
            <person name="Daniel R."/>
        </authorList>
    </citation>
    <scope>NUCLEOTIDE SEQUENCE [LARGE SCALE GENOMIC DNA]</scope>
    <source>
        <strain evidence="5 6">DSM 1989</strain>
    </source>
</reference>
<sequence>MARQNGITVEESLKMDCMKNSKLIAGSKGMSNIISNVNVMADPDIMSWVGGGEFLLTTGYSLNKVSTEEQVKLIMEAKKQGLAGLGVKIKPYLEAMPREVIGLADEIGFPIIEIDQEISLSDIMTPIVNEIFNKQSYLLKKIEKIYEQFMDAMLNRLDIVDITELTSVNIKNPVMLKLEFPNKIIEKFEDLDSKLKEDIKHNAEKFYQASDKNTERKIYETAEIINGKYIDRLIIPIIAKDSVYGHIMAWGVNSSLGGYEMSVLEIASTTIALEVLKAISVREVENRYKSEFIEDLISLDEKRKEKAIERLSFFNLKEDENYMAISIKLKMKDEENSIDMASIQQYVSKIYEQIERKLDNYKLKGIIGSKIEKIIILLSYADNEGEKEVLDFMSKVESLTLKYDELDIKIGVGRVYSGIESFNNSYVDSVKAINTGKILNENTVTQFDELGIYKILCQDHLEDELARFYETTLKVLDDYDKKKSTELVKTLEAYFESNGNLKKMSDNLFTHYNTILYRVQRIKEITNMDLEDSNDRLNLEVSLKIKKILGL</sequence>
<dbReference type="Pfam" id="PF07905">
    <property type="entry name" value="PucR"/>
    <property type="match status" value="1"/>
</dbReference>
<dbReference type="Proteomes" id="UP000180254">
    <property type="component" value="Unassembled WGS sequence"/>
</dbReference>
<dbReference type="STRING" id="39480.EUAN_23010"/>
<organism evidence="5 6">
    <name type="scientific">Andreesenia angusta</name>
    <dbReference type="NCBI Taxonomy" id="39480"/>
    <lineage>
        <taxon>Bacteria</taxon>
        <taxon>Bacillati</taxon>
        <taxon>Bacillota</taxon>
        <taxon>Tissierellia</taxon>
        <taxon>Tissierellales</taxon>
        <taxon>Gottschalkiaceae</taxon>
        <taxon>Andreesenia</taxon>
    </lineage>
</organism>
<dbReference type="InterPro" id="IPR041522">
    <property type="entry name" value="CdaR_GGDEF"/>
</dbReference>
<feature type="domain" description="Purine catabolism PurC-like" evidence="2">
    <location>
        <begin position="13"/>
        <end position="131"/>
    </location>
</feature>
<dbReference type="Pfam" id="PF17853">
    <property type="entry name" value="GGDEF_2"/>
    <property type="match status" value="1"/>
</dbReference>
<evidence type="ECO:0000256" key="1">
    <source>
        <dbReference type="ARBA" id="ARBA00006754"/>
    </source>
</evidence>
<dbReference type="Gene3D" id="1.10.10.2840">
    <property type="entry name" value="PucR C-terminal helix-turn-helix domain"/>
    <property type="match status" value="1"/>
</dbReference>
<comment type="similarity">
    <text evidence="1">Belongs to the CdaR family.</text>
</comment>
<dbReference type="OrthoDB" id="1704333at2"/>
<dbReference type="PANTHER" id="PTHR33744:SF1">
    <property type="entry name" value="DNA-BINDING TRANSCRIPTIONAL ACTIVATOR ADER"/>
    <property type="match status" value="1"/>
</dbReference>
<dbReference type="InterPro" id="IPR042070">
    <property type="entry name" value="PucR_C-HTH_sf"/>
</dbReference>
<protein>
    <submittedName>
        <fullName evidence="5">Purine catabolism regulatory protein</fullName>
    </submittedName>
</protein>
<dbReference type="InterPro" id="IPR025736">
    <property type="entry name" value="PucR_C-HTH_dom"/>
</dbReference>
<feature type="domain" description="PucR C-terminal helix-turn-helix" evidence="3">
    <location>
        <begin position="487"/>
        <end position="545"/>
    </location>
</feature>
<keyword evidence="6" id="KW-1185">Reference proteome</keyword>
<name>A0A1S1V4B4_9FIRM</name>
<gene>
    <name evidence="5" type="primary">pucR_2</name>
    <name evidence="5" type="ORF">EUAN_23010</name>
</gene>
<feature type="domain" description="CdaR GGDEF-like" evidence="4">
    <location>
        <begin position="304"/>
        <end position="434"/>
    </location>
</feature>
<dbReference type="InterPro" id="IPR051448">
    <property type="entry name" value="CdaR-like_regulators"/>
</dbReference>
<evidence type="ECO:0000259" key="4">
    <source>
        <dbReference type="Pfam" id="PF17853"/>
    </source>
</evidence>
<dbReference type="Pfam" id="PF13556">
    <property type="entry name" value="HTH_30"/>
    <property type="match status" value="1"/>
</dbReference>
<evidence type="ECO:0000313" key="5">
    <source>
        <dbReference type="EMBL" id="OHW61358.1"/>
    </source>
</evidence>
<proteinExistence type="inferred from homology"/>
<dbReference type="RefSeq" id="WP_071064581.1">
    <property type="nucleotide sequence ID" value="NZ_MKIE01000015.1"/>
</dbReference>
<dbReference type="EMBL" id="MKIE01000015">
    <property type="protein sequence ID" value="OHW61358.1"/>
    <property type="molecule type" value="Genomic_DNA"/>
</dbReference>
<evidence type="ECO:0000313" key="6">
    <source>
        <dbReference type="Proteomes" id="UP000180254"/>
    </source>
</evidence>
<evidence type="ECO:0000259" key="2">
    <source>
        <dbReference type="Pfam" id="PF07905"/>
    </source>
</evidence>
<accession>A0A1S1V4B4</accession>